<name>A0A3D9A3Q2_PARDI</name>
<dbReference type="RefSeq" id="WP_009275010.1">
    <property type="nucleotide sequence ID" value="NZ_CP040468.1"/>
</dbReference>
<dbReference type="InterPro" id="IPR029052">
    <property type="entry name" value="Metallo-depent_PP-like"/>
</dbReference>
<evidence type="ECO:0000313" key="4">
    <source>
        <dbReference type="Proteomes" id="UP000432516"/>
    </source>
</evidence>
<dbReference type="Pfam" id="PF00149">
    <property type="entry name" value="Metallophos"/>
    <property type="match status" value="1"/>
</dbReference>
<dbReference type="PANTHER" id="PTHR43143:SF1">
    <property type="entry name" value="SERINE_THREONINE-PROTEIN PHOSPHATASE CPPED1"/>
    <property type="match status" value="1"/>
</dbReference>
<feature type="domain" description="Calcineurin-like phosphoesterase" evidence="1">
    <location>
        <begin position="27"/>
        <end position="222"/>
    </location>
</feature>
<sequence length="276" mass="32198">MSRLLVYLVTVIFCVTKTFAQSEPFYFIQLSDPQFGMLEKNKSFSQETKIMEKVVAVINNLNPAFVVITGDMVNDGEDQNQINEFKRICTLIKKNIPVYVLPGNHDLNQQSTDESISCYMDEYGYDCFCFHLNNSCFIGLNTPIIFANREEKEKKQLVWLEKNLENSQKCNHRILFGHYPFFVKEPNETNRYENIPIKKRKIYLDLMDKYRVSNMFAGHLHYNAMSSYGNFNITITNSICTPLGEDRIGIRIVKVYPDKIVHDYYDLDQIPSNITL</sequence>
<dbReference type="GO" id="GO:0016787">
    <property type="term" value="F:hydrolase activity"/>
    <property type="evidence" value="ECO:0007669"/>
    <property type="project" value="InterPro"/>
</dbReference>
<dbReference type="OMA" id="NEPTHET"/>
<dbReference type="Proteomes" id="UP000441358">
    <property type="component" value="Unassembled WGS sequence"/>
</dbReference>
<organism evidence="3 4">
    <name type="scientific">Parabacteroides distasonis</name>
    <dbReference type="NCBI Taxonomy" id="823"/>
    <lineage>
        <taxon>Bacteria</taxon>
        <taxon>Pseudomonadati</taxon>
        <taxon>Bacteroidota</taxon>
        <taxon>Bacteroidia</taxon>
        <taxon>Bacteroidales</taxon>
        <taxon>Tannerellaceae</taxon>
        <taxon>Parabacteroides</taxon>
    </lineage>
</organism>
<dbReference type="SUPFAM" id="SSF56300">
    <property type="entry name" value="Metallo-dependent phosphatases"/>
    <property type="match status" value="1"/>
</dbReference>
<proteinExistence type="predicted"/>
<evidence type="ECO:0000259" key="1">
    <source>
        <dbReference type="Pfam" id="PF00149"/>
    </source>
</evidence>
<dbReference type="EMBL" id="WKNE01000005">
    <property type="protein sequence ID" value="MRZ54968.1"/>
    <property type="molecule type" value="Genomic_DNA"/>
</dbReference>
<dbReference type="Proteomes" id="UP000432516">
    <property type="component" value="Unassembled WGS sequence"/>
</dbReference>
<reference evidence="4 5" key="1">
    <citation type="journal article" date="2019" name="Nat. Med.">
        <title>A library of human gut bacterial isolates paired with longitudinal multiomics data enables mechanistic microbiome research.</title>
        <authorList>
            <person name="Poyet M."/>
            <person name="Groussin M."/>
            <person name="Gibbons S.M."/>
            <person name="Avila-Pacheco J."/>
            <person name="Jiang X."/>
            <person name="Kearney S.M."/>
            <person name="Perrotta A.R."/>
            <person name="Berdy B."/>
            <person name="Zhao S."/>
            <person name="Lieberman T.D."/>
            <person name="Swanson P.K."/>
            <person name="Smith M."/>
            <person name="Roesemann S."/>
            <person name="Alexander J.E."/>
            <person name="Rich S.A."/>
            <person name="Livny J."/>
            <person name="Vlamakis H."/>
            <person name="Clish C."/>
            <person name="Bullock K."/>
            <person name="Deik A."/>
            <person name="Scott J."/>
            <person name="Pierce K.A."/>
            <person name="Xavier R.J."/>
            <person name="Alm E.J."/>
        </authorList>
    </citation>
    <scope>NUCLEOTIDE SEQUENCE [LARGE SCALE GENOMIC DNA]</scope>
    <source>
        <strain evidence="3 4">BIOML-A2</strain>
        <strain evidence="2 5">BIOML-A32</strain>
    </source>
</reference>
<gene>
    <name evidence="2" type="ORF">GKD66_00190</name>
    <name evidence="3" type="ORF">GKD68_09405</name>
</gene>
<evidence type="ECO:0000313" key="3">
    <source>
        <dbReference type="EMBL" id="MRZ54968.1"/>
    </source>
</evidence>
<protein>
    <submittedName>
        <fullName evidence="3">Metallophosphatase</fullName>
    </submittedName>
</protein>
<dbReference type="InterPro" id="IPR004843">
    <property type="entry name" value="Calcineurin-like_PHP"/>
</dbReference>
<dbReference type="PANTHER" id="PTHR43143">
    <property type="entry name" value="METALLOPHOSPHOESTERASE, CALCINEURIN SUPERFAMILY"/>
    <property type="match status" value="1"/>
</dbReference>
<dbReference type="AlphaFoldDB" id="A0A3D9A3Q2"/>
<dbReference type="Gene3D" id="3.60.21.10">
    <property type="match status" value="1"/>
</dbReference>
<comment type="caution">
    <text evidence="3">The sequence shown here is derived from an EMBL/GenBank/DDBJ whole genome shotgun (WGS) entry which is preliminary data.</text>
</comment>
<evidence type="ECO:0000313" key="2">
    <source>
        <dbReference type="EMBL" id="MRZ48685.1"/>
    </source>
</evidence>
<accession>A0A3D9A3Q2</accession>
<dbReference type="EMBL" id="WKMC01000001">
    <property type="protein sequence ID" value="MRZ48685.1"/>
    <property type="molecule type" value="Genomic_DNA"/>
</dbReference>
<dbReference type="InterPro" id="IPR051918">
    <property type="entry name" value="STPP_CPPED1"/>
</dbReference>
<evidence type="ECO:0000313" key="5">
    <source>
        <dbReference type="Proteomes" id="UP000441358"/>
    </source>
</evidence>